<keyword evidence="2" id="KW-0732">Signal</keyword>
<accession>A0A2M4DIG1</accession>
<feature type="signal peptide" evidence="2">
    <location>
        <begin position="1"/>
        <end position="21"/>
    </location>
</feature>
<feature type="region of interest" description="Disordered" evidence="1">
    <location>
        <begin position="44"/>
        <end position="68"/>
    </location>
</feature>
<evidence type="ECO:0000256" key="2">
    <source>
        <dbReference type="SAM" id="SignalP"/>
    </source>
</evidence>
<name>A0A2M4DIG1_ANODA</name>
<dbReference type="EMBL" id="GGFL01013164">
    <property type="protein sequence ID" value="MBW77342.1"/>
    <property type="molecule type" value="Transcribed_RNA"/>
</dbReference>
<reference evidence="3" key="1">
    <citation type="submission" date="2018-01" db="EMBL/GenBank/DDBJ databases">
        <title>An insight into the sialome of Amazonian anophelines.</title>
        <authorList>
            <person name="Ribeiro J.M."/>
            <person name="Scarpassa V."/>
            <person name="Calvo E."/>
        </authorList>
    </citation>
    <scope>NUCLEOTIDE SEQUENCE</scope>
</reference>
<protein>
    <submittedName>
        <fullName evidence="3">Putative secreted protein</fullName>
    </submittedName>
</protein>
<proteinExistence type="predicted"/>
<dbReference type="AlphaFoldDB" id="A0A2M4DIG1"/>
<sequence>MDFLVFFVTFAFLTTFLGASAGAISTVAAGASCACSVGSTRCSSTGSSFSASNGASSTGAVSSTGWSS</sequence>
<feature type="chain" id="PRO_5014604414" evidence="2">
    <location>
        <begin position="22"/>
        <end position="68"/>
    </location>
</feature>
<evidence type="ECO:0000313" key="3">
    <source>
        <dbReference type="EMBL" id="MBW77342.1"/>
    </source>
</evidence>
<evidence type="ECO:0000256" key="1">
    <source>
        <dbReference type="SAM" id="MobiDB-lite"/>
    </source>
</evidence>
<organism evidence="3">
    <name type="scientific">Anopheles darlingi</name>
    <name type="common">Mosquito</name>
    <dbReference type="NCBI Taxonomy" id="43151"/>
    <lineage>
        <taxon>Eukaryota</taxon>
        <taxon>Metazoa</taxon>
        <taxon>Ecdysozoa</taxon>
        <taxon>Arthropoda</taxon>
        <taxon>Hexapoda</taxon>
        <taxon>Insecta</taxon>
        <taxon>Pterygota</taxon>
        <taxon>Neoptera</taxon>
        <taxon>Endopterygota</taxon>
        <taxon>Diptera</taxon>
        <taxon>Nematocera</taxon>
        <taxon>Culicoidea</taxon>
        <taxon>Culicidae</taxon>
        <taxon>Anophelinae</taxon>
        <taxon>Anopheles</taxon>
    </lineage>
</organism>